<comment type="caution">
    <text evidence="6">The sequence shown here is derived from an EMBL/GenBank/DDBJ whole genome shotgun (WGS) entry which is preliminary data.</text>
</comment>
<evidence type="ECO:0000256" key="1">
    <source>
        <dbReference type="ARBA" id="ARBA00022448"/>
    </source>
</evidence>
<dbReference type="EMBL" id="BOQL01000018">
    <property type="protein sequence ID" value="GIM65683.1"/>
    <property type="molecule type" value="Genomic_DNA"/>
</dbReference>
<gene>
    <name evidence="6" type="primary">rbsA_1</name>
    <name evidence="6" type="ORF">Aau02nite_18900</name>
</gene>
<feature type="domain" description="ABC transporter" evidence="5">
    <location>
        <begin position="250"/>
        <end position="497"/>
    </location>
</feature>
<dbReference type="PROSITE" id="PS50893">
    <property type="entry name" value="ABC_TRANSPORTER_2"/>
    <property type="match status" value="2"/>
</dbReference>
<evidence type="ECO:0000313" key="6">
    <source>
        <dbReference type="EMBL" id="GIM65683.1"/>
    </source>
</evidence>
<keyword evidence="4 6" id="KW-0067">ATP-binding</keyword>
<evidence type="ECO:0000256" key="2">
    <source>
        <dbReference type="ARBA" id="ARBA00022737"/>
    </source>
</evidence>
<dbReference type="Proteomes" id="UP000681340">
    <property type="component" value="Unassembled WGS sequence"/>
</dbReference>
<dbReference type="PANTHER" id="PTHR43790">
    <property type="entry name" value="CARBOHYDRATE TRANSPORT ATP-BINDING PROTEIN MG119-RELATED"/>
    <property type="match status" value="1"/>
</dbReference>
<protein>
    <submittedName>
        <fullName evidence="6">Ribose import ATP-binding protein RbsA</fullName>
    </submittedName>
</protein>
<proteinExistence type="predicted"/>
<sequence>MSGPLVVVDALARSFAGVPAVREVSFTVGAGEIHALCGHNGAGKSTVVRMLSGQLAPDAGRIVLDGEAADLRSRQVAQRLGVALVDQELSVVPALTVLENMTLGDIDAPLVTRRRAAVRRCRELLDEMGLDRLRPGQLVATLSMGERQLVEIAKALSQRARVVILDEPTATLSEAESRRVFAAVRRVAARGCAVIFVSHRLPEVLELCDTVTVLRDGRRVVTAPAADLTVDRLIVHMLGETPHRLETSRRPDPDLTHALRIEHLRVPGRLADFTLTARAGRIYALAGQLGSGASDVLRALAGLHARATGSVQLRDRAVAFRSPVGAARAGIAFVSNDRKGEGLFLDKPVAGNLVATRLDRLGRGPLVAAGRERRTARSLAELAGLPPDRLADPVLTLSGGNQQKVFVGRSLGRPDVHVLLLDEPTRGVDIGGRAAIHRLLRDAAEAGLVVVFASTELEELLELGDVILTMRDGRVVDTYPGGADGAVLMRDMTEGKDAA</sequence>
<dbReference type="CDD" id="cd03215">
    <property type="entry name" value="ABC_Carb_Monos_II"/>
    <property type="match status" value="1"/>
</dbReference>
<reference evidence="6" key="1">
    <citation type="submission" date="2021-03" db="EMBL/GenBank/DDBJ databases">
        <title>Whole genome shotgun sequence of Actinoplanes auranticolor NBRC 12245.</title>
        <authorList>
            <person name="Komaki H."/>
            <person name="Tamura T."/>
        </authorList>
    </citation>
    <scope>NUCLEOTIDE SEQUENCE</scope>
    <source>
        <strain evidence="6">NBRC 12245</strain>
    </source>
</reference>
<evidence type="ECO:0000259" key="5">
    <source>
        <dbReference type="PROSITE" id="PS50893"/>
    </source>
</evidence>
<dbReference type="PANTHER" id="PTHR43790:SF9">
    <property type="entry name" value="GALACTOFURANOSE TRANSPORTER ATP-BINDING PROTEIN YTFR"/>
    <property type="match status" value="1"/>
</dbReference>
<dbReference type="RefSeq" id="WP_212987955.1">
    <property type="nucleotide sequence ID" value="NZ_BAABEA010000009.1"/>
</dbReference>
<dbReference type="GO" id="GO:0016887">
    <property type="term" value="F:ATP hydrolysis activity"/>
    <property type="evidence" value="ECO:0007669"/>
    <property type="project" value="InterPro"/>
</dbReference>
<dbReference type="Gene3D" id="3.40.50.300">
    <property type="entry name" value="P-loop containing nucleotide triphosphate hydrolases"/>
    <property type="match status" value="2"/>
</dbReference>
<dbReference type="PROSITE" id="PS00211">
    <property type="entry name" value="ABC_TRANSPORTER_1"/>
    <property type="match status" value="1"/>
</dbReference>
<dbReference type="InterPro" id="IPR050107">
    <property type="entry name" value="ABC_carbohydrate_import_ATPase"/>
</dbReference>
<accession>A0A919S755</accession>
<evidence type="ECO:0000256" key="3">
    <source>
        <dbReference type="ARBA" id="ARBA00022741"/>
    </source>
</evidence>
<dbReference type="SUPFAM" id="SSF52540">
    <property type="entry name" value="P-loop containing nucleoside triphosphate hydrolases"/>
    <property type="match status" value="2"/>
</dbReference>
<dbReference type="InterPro" id="IPR003439">
    <property type="entry name" value="ABC_transporter-like_ATP-bd"/>
</dbReference>
<evidence type="ECO:0000256" key="4">
    <source>
        <dbReference type="ARBA" id="ARBA00022840"/>
    </source>
</evidence>
<dbReference type="InterPro" id="IPR003593">
    <property type="entry name" value="AAA+_ATPase"/>
</dbReference>
<dbReference type="GO" id="GO:0005524">
    <property type="term" value="F:ATP binding"/>
    <property type="evidence" value="ECO:0007669"/>
    <property type="project" value="UniProtKB-KW"/>
</dbReference>
<evidence type="ECO:0000313" key="7">
    <source>
        <dbReference type="Proteomes" id="UP000681340"/>
    </source>
</evidence>
<keyword evidence="1" id="KW-0813">Transport</keyword>
<keyword evidence="2" id="KW-0677">Repeat</keyword>
<keyword evidence="7" id="KW-1185">Reference proteome</keyword>
<keyword evidence="3" id="KW-0547">Nucleotide-binding</keyword>
<dbReference type="AlphaFoldDB" id="A0A919S755"/>
<dbReference type="SMART" id="SM00382">
    <property type="entry name" value="AAA"/>
    <property type="match status" value="2"/>
</dbReference>
<dbReference type="InterPro" id="IPR027417">
    <property type="entry name" value="P-loop_NTPase"/>
</dbReference>
<dbReference type="Pfam" id="PF00005">
    <property type="entry name" value="ABC_tran"/>
    <property type="match status" value="2"/>
</dbReference>
<organism evidence="6 7">
    <name type="scientific">Actinoplanes auranticolor</name>
    <dbReference type="NCBI Taxonomy" id="47988"/>
    <lineage>
        <taxon>Bacteria</taxon>
        <taxon>Bacillati</taxon>
        <taxon>Actinomycetota</taxon>
        <taxon>Actinomycetes</taxon>
        <taxon>Micromonosporales</taxon>
        <taxon>Micromonosporaceae</taxon>
        <taxon>Actinoplanes</taxon>
    </lineage>
</organism>
<dbReference type="CDD" id="cd03216">
    <property type="entry name" value="ABC_Carb_Monos_I"/>
    <property type="match status" value="1"/>
</dbReference>
<dbReference type="InterPro" id="IPR017871">
    <property type="entry name" value="ABC_transporter-like_CS"/>
</dbReference>
<feature type="domain" description="ABC transporter" evidence="5">
    <location>
        <begin position="6"/>
        <end position="241"/>
    </location>
</feature>
<name>A0A919S755_9ACTN</name>